<proteinExistence type="predicted"/>
<organism evidence="1 2">
    <name type="scientific">Diploscapter pachys</name>
    <dbReference type="NCBI Taxonomy" id="2018661"/>
    <lineage>
        <taxon>Eukaryota</taxon>
        <taxon>Metazoa</taxon>
        <taxon>Ecdysozoa</taxon>
        <taxon>Nematoda</taxon>
        <taxon>Chromadorea</taxon>
        <taxon>Rhabditida</taxon>
        <taxon>Rhabditina</taxon>
        <taxon>Rhabditomorpha</taxon>
        <taxon>Rhabditoidea</taxon>
        <taxon>Rhabditidae</taxon>
        <taxon>Diploscapter</taxon>
    </lineage>
</organism>
<dbReference type="AlphaFoldDB" id="A0A2A2KZ51"/>
<gene>
    <name evidence="1" type="ORF">WR25_24177</name>
</gene>
<accession>A0A2A2KZ51</accession>
<evidence type="ECO:0000313" key="1">
    <source>
        <dbReference type="EMBL" id="PAV79172.1"/>
    </source>
</evidence>
<comment type="caution">
    <text evidence="1">The sequence shown here is derived from an EMBL/GenBank/DDBJ whole genome shotgun (WGS) entry which is preliminary data.</text>
</comment>
<keyword evidence="2" id="KW-1185">Reference proteome</keyword>
<protein>
    <submittedName>
        <fullName evidence="1">Uncharacterized protein</fullName>
    </submittedName>
</protein>
<evidence type="ECO:0000313" key="2">
    <source>
        <dbReference type="Proteomes" id="UP000218231"/>
    </source>
</evidence>
<dbReference type="Proteomes" id="UP000218231">
    <property type="component" value="Unassembled WGS sequence"/>
</dbReference>
<reference evidence="1 2" key="1">
    <citation type="journal article" date="2017" name="Curr. Biol.">
        <title>Genome architecture and evolution of a unichromosomal asexual nematode.</title>
        <authorList>
            <person name="Fradin H."/>
            <person name="Zegar C."/>
            <person name="Gutwein M."/>
            <person name="Lucas J."/>
            <person name="Kovtun M."/>
            <person name="Corcoran D."/>
            <person name="Baugh L.R."/>
            <person name="Kiontke K."/>
            <person name="Gunsalus K."/>
            <person name="Fitch D.H."/>
            <person name="Piano F."/>
        </authorList>
    </citation>
    <scope>NUCLEOTIDE SEQUENCE [LARGE SCALE GENOMIC DNA]</scope>
    <source>
        <strain evidence="1">PF1309</strain>
    </source>
</reference>
<dbReference type="EMBL" id="LIAE01007462">
    <property type="protein sequence ID" value="PAV79172.1"/>
    <property type="molecule type" value="Genomic_DNA"/>
</dbReference>
<sequence length="85" mass="9858">MMLTRFVELLTIKTGKAQPQHEHVFGINTACAWLFRNIFGKDQLREIYCQVASRDDILAHGFAQSDEIPLESWTIVIRRLLEDVL</sequence>
<name>A0A2A2KZ51_9BILA</name>